<keyword evidence="3" id="KW-0238">DNA-binding</keyword>
<protein>
    <submittedName>
        <fullName evidence="6">Transcriptional regulator</fullName>
    </submittedName>
</protein>
<keyword evidence="2" id="KW-0805">Transcription regulation</keyword>
<dbReference type="Pfam" id="PF03466">
    <property type="entry name" value="LysR_substrate"/>
    <property type="match status" value="1"/>
</dbReference>
<dbReference type="Pfam" id="PF00126">
    <property type="entry name" value="HTH_1"/>
    <property type="match status" value="1"/>
</dbReference>
<dbReference type="Proteomes" id="UP000029223">
    <property type="component" value="Unassembled WGS sequence"/>
</dbReference>
<evidence type="ECO:0000256" key="2">
    <source>
        <dbReference type="ARBA" id="ARBA00023015"/>
    </source>
</evidence>
<dbReference type="InterPro" id="IPR000847">
    <property type="entry name" value="LysR_HTH_N"/>
</dbReference>
<evidence type="ECO:0000256" key="1">
    <source>
        <dbReference type="ARBA" id="ARBA00009437"/>
    </source>
</evidence>
<keyword evidence="4" id="KW-0804">Transcription</keyword>
<feature type="domain" description="HTH lysR-type" evidence="5">
    <location>
        <begin position="1"/>
        <end position="27"/>
    </location>
</feature>
<evidence type="ECO:0000256" key="4">
    <source>
        <dbReference type="ARBA" id="ARBA00023163"/>
    </source>
</evidence>
<proteinExistence type="inferred from homology"/>
<dbReference type="InterPro" id="IPR036390">
    <property type="entry name" value="WH_DNA-bd_sf"/>
</dbReference>
<dbReference type="InterPro" id="IPR005119">
    <property type="entry name" value="LysR_subst-bd"/>
</dbReference>
<sequence length="120" mass="13362">MSRQVSRLEERVGVALLARSTRMVSLTDAGQVYYQQCKELVIGLQQANERLSSQQIELSGTLRVSAAGAFAENYVAPALMTFAKQYPDLSVEMDFNTRMVNFIEDGVDFAIRYGRLSDSA</sequence>
<name>A0ABQ0JPA7_9VIBR</name>
<evidence type="ECO:0000313" key="6">
    <source>
        <dbReference type="EMBL" id="GAL30589.1"/>
    </source>
</evidence>
<dbReference type="SUPFAM" id="SSF46785">
    <property type="entry name" value="Winged helix' DNA-binding domain"/>
    <property type="match status" value="1"/>
</dbReference>
<dbReference type="Gene3D" id="1.10.10.10">
    <property type="entry name" value="Winged helix-like DNA-binding domain superfamily/Winged helix DNA-binding domain"/>
    <property type="match status" value="1"/>
</dbReference>
<comment type="caution">
    <text evidence="6">The sequence shown here is derived from an EMBL/GenBank/DDBJ whole genome shotgun (WGS) entry which is preliminary data.</text>
</comment>
<dbReference type="SUPFAM" id="SSF53850">
    <property type="entry name" value="Periplasmic binding protein-like II"/>
    <property type="match status" value="1"/>
</dbReference>
<comment type="similarity">
    <text evidence="1">Belongs to the LysR transcriptional regulatory family.</text>
</comment>
<reference evidence="7" key="1">
    <citation type="submission" date="2014-09" db="EMBL/GenBank/DDBJ databases">
        <title>Vibrio variabilis JCM 19239. (C206) whole genome shotgun sequence.</title>
        <authorList>
            <person name="Sawabe T."/>
            <person name="Meirelles P."/>
            <person name="Nakanishi M."/>
            <person name="Sayaka M."/>
            <person name="Hattori M."/>
            <person name="Ohkuma M."/>
        </authorList>
    </citation>
    <scope>NUCLEOTIDE SEQUENCE [LARGE SCALE GENOMIC DNA]</scope>
    <source>
        <strain evidence="7">JCM 19239</strain>
    </source>
</reference>
<evidence type="ECO:0000259" key="5">
    <source>
        <dbReference type="PROSITE" id="PS50931"/>
    </source>
</evidence>
<keyword evidence="7" id="KW-1185">Reference proteome</keyword>
<dbReference type="EMBL" id="BBMS01000102">
    <property type="protein sequence ID" value="GAL30589.1"/>
    <property type="molecule type" value="Genomic_DNA"/>
</dbReference>
<accession>A0ABQ0JPA7</accession>
<gene>
    <name evidence="6" type="ORF">JCM19239_1283</name>
</gene>
<dbReference type="InterPro" id="IPR036388">
    <property type="entry name" value="WH-like_DNA-bd_sf"/>
</dbReference>
<evidence type="ECO:0000313" key="7">
    <source>
        <dbReference type="Proteomes" id="UP000029223"/>
    </source>
</evidence>
<organism evidence="6 7">
    <name type="scientific">Vibrio variabilis</name>
    <dbReference type="NCBI Taxonomy" id="990271"/>
    <lineage>
        <taxon>Bacteria</taxon>
        <taxon>Pseudomonadati</taxon>
        <taxon>Pseudomonadota</taxon>
        <taxon>Gammaproteobacteria</taxon>
        <taxon>Vibrionales</taxon>
        <taxon>Vibrionaceae</taxon>
        <taxon>Vibrio</taxon>
    </lineage>
</organism>
<evidence type="ECO:0000256" key="3">
    <source>
        <dbReference type="ARBA" id="ARBA00023125"/>
    </source>
</evidence>
<dbReference type="PROSITE" id="PS50931">
    <property type="entry name" value="HTH_LYSR"/>
    <property type="match status" value="1"/>
</dbReference>
<dbReference type="Gene3D" id="3.40.190.10">
    <property type="entry name" value="Periplasmic binding protein-like II"/>
    <property type="match status" value="1"/>
</dbReference>
<dbReference type="InterPro" id="IPR058163">
    <property type="entry name" value="LysR-type_TF_proteobact-type"/>
</dbReference>
<dbReference type="PANTHER" id="PTHR30537:SF5">
    <property type="entry name" value="HTH-TYPE TRANSCRIPTIONAL ACTIVATOR TTDR-RELATED"/>
    <property type="match status" value="1"/>
</dbReference>
<dbReference type="PANTHER" id="PTHR30537">
    <property type="entry name" value="HTH-TYPE TRANSCRIPTIONAL REGULATOR"/>
    <property type="match status" value="1"/>
</dbReference>